<dbReference type="PRINTS" id="PR01035">
    <property type="entry name" value="TCRTETA"/>
</dbReference>
<dbReference type="EMBL" id="FNDE01000009">
    <property type="protein sequence ID" value="SDH03873.1"/>
    <property type="molecule type" value="Genomic_DNA"/>
</dbReference>
<evidence type="ECO:0000313" key="8">
    <source>
        <dbReference type="EMBL" id="QYY44623.1"/>
    </source>
</evidence>
<dbReference type="Proteomes" id="UP000198956">
    <property type="component" value="Unassembled WGS sequence"/>
</dbReference>
<feature type="transmembrane region" description="Helical" evidence="6">
    <location>
        <begin position="268"/>
        <end position="286"/>
    </location>
</feature>
<reference evidence="8 11" key="2">
    <citation type="submission" date="2021-08" db="EMBL/GenBank/DDBJ databases">
        <title>Complete genome sequence of the strain Aneurinibacillus thermoaerophilus CCM 8960.</title>
        <authorList>
            <person name="Musilova J."/>
            <person name="Kourilova X."/>
            <person name="Pernicova I."/>
            <person name="Bezdicek M."/>
            <person name="Lengerova M."/>
            <person name="Obruca S."/>
            <person name="Sedlar K."/>
        </authorList>
    </citation>
    <scope>NUCLEOTIDE SEQUENCE [LARGE SCALE GENOMIC DNA]</scope>
    <source>
        <strain evidence="8 11">CCM 8960</strain>
    </source>
</reference>
<dbReference type="SUPFAM" id="SSF103473">
    <property type="entry name" value="MFS general substrate transporter"/>
    <property type="match status" value="1"/>
</dbReference>
<feature type="transmembrane region" description="Helical" evidence="6">
    <location>
        <begin position="355"/>
        <end position="375"/>
    </location>
</feature>
<dbReference type="AlphaFoldDB" id="A0A1G7Z575"/>
<feature type="transmembrane region" description="Helical" evidence="6">
    <location>
        <begin position="74"/>
        <end position="96"/>
    </location>
</feature>
<dbReference type="InterPro" id="IPR001958">
    <property type="entry name" value="Tet-R_TetA/multi-R_MdtG-like"/>
</dbReference>
<dbReference type="PROSITE" id="PS50850">
    <property type="entry name" value="MFS"/>
    <property type="match status" value="1"/>
</dbReference>
<dbReference type="InterPro" id="IPR053200">
    <property type="entry name" value="YfmO-like"/>
</dbReference>
<evidence type="ECO:0000256" key="6">
    <source>
        <dbReference type="SAM" id="Phobius"/>
    </source>
</evidence>
<accession>A0A1G7Z575</accession>
<feature type="transmembrane region" description="Helical" evidence="6">
    <location>
        <begin position="102"/>
        <end position="124"/>
    </location>
</feature>
<evidence type="ECO:0000256" key="4">
    <source>
        <dbReference type="ARBA" id="ARBA00022989"/>
    </source>
</evidence>
<feature type="transmembrane region" description="Helical" evidence="6">
    <location>
        <begin position="46"/>
        <end position="67"/>
    </location>
</feature>
<feature type="domain" description="Major facilitator superfamily (MFS) profile" evidence="7">
    <location>
        <begin position="8"/>
        <end position="379"/>
    </location>
</feature>
<feature type="transmembrane region" description="Helical" evidence="6">
    <location>
        <begin position="204"/>
        <end position="225"/>
    </location>
</feature>
<evidence type="ECO:0000259" key="7">
    <source>
        <dbReference type="PROSITE" id="PS50850"/>
    </source>
</evidence>
<evidence type="ECO:0000313" key="10">
    <source>
        <dbReference type="Proteomes" id="UP000198956"/>
    </source>
</evidence>
<feature type="transmembrane region" description="Helical" evidence="6">
    <location>
        <begin position="292"/>
        <end position="310"/>
    </location>
</feature>
<dbReference type="Gene3D" id="1.20.1250.20">
    <property type="entry name" value="MFS general substrate transporter like domains"/>
    <property type="match status" value="1"/>
</dbReference>
<dbReference type="GO" id="GO:0005886">
    <property type="term" value="C:plasma membrane"/>
    <property type="evidence" value="ECO:0007669"/>
    <property type="project" value="UniProtKB-SubCell"/>
</dbReference>
<feature type="transmembrane region" description="Helical" evidence="6">
    <location>
        <begin position="331"/>
        <end position="349"/>
    </location>
</feature>
<dbReference type="Pfam" id="PF07690">
    <property type="entry name" value="MFS_1"/>
    <property type="match status" value="1"/>
</dbReference>
<dbReference type="PANTHER" id="PTHR43683:SF1">
    <property type="entry name" value="MULTIDRUG EFFLUX PROTEIN YFMO"/>
    <property type="match status" value="1"/>
</dbReference>
<dbReference type="InterPro" id="IPR020846">
    <property type="entry name" value="MFS_dom"/>
</dbReference>
<evidence type="ECO:0000313" key="9">
    <source>
        <dbReference type="EMBL" id="SDH03873.1"/>
    </source>
</evidence>
<reference evidence="9 10" key="1">
    <citation type="submission" date="2016-10" db="EMBL/GenBank/DDBJ databases">
        <authorList>
            <person name="de Groot N.N."/>
        </authorList>
    </citation>
    <scope>NUCLEOTIDE SEQUENCE [LARGE SCALE GENOMIC DNA]</scope>
    <source>
        <strain evidence="9 10">L 420-91</strain>
    </source>
</reference>
<sequence length="396" mass="43869">MENKRRRARIITMFATFLAFMGIGVVDPILPSIAEQIGATHWQVEMLFTSYIFTMAIMMLPAGLLAGKFGDKPMMVAGLIIVTIFALLCGFSNTIAELSSFRAGWGLGNSFFFATAMTLLIALSKEVSSAVGLYEAAIGLGMAGGPLVGGILGGYTWRYPFISTGLLIFIAFILVCFFVKVPGQRPKRKTAGFKEMGHLFSYSPFLRGALAGMFYNYGFFTVLAYSPLVMNLPTIQLGLIFFGWGLCLAYGSAVLSHKLEKKYDVKKLLRWGLLLFSLFLFALYFVKLTWLQIVLVILSGLFSGLNNALFTTHVMESSPYERSITSGVYNFVRWLGAGVAPILSGVLGHKLFPQAPFGISGFIVLVGFLLMLLPVREPRRREEERRIHLHKKMGIY</sequence>
<feature type="transmembrane region" description="Helical" evidence="6">
    <location>
        <begin position="161"/>
        <end position="183"/>
    </location>
</feature>
<evidence type="ECO:0000256" key="3">
    <source>
        <dbReference type="ARBA" id="ARBA00022692"/>
    </source>
</evidence>
<keyword evidence="4 6" id="KW-1133">Transmembrane helix</keyword>
<keyword evidence="3 6" id="KW-0812">Transmembrane</keyword>
<keyword evidence="5 6" id="KW-0472">Membrane</keyword>
<dbReference type="GO" id="GO:0022857">
    <property type="term" value="F:transmembrane transporter activity"/>
    <property type="evidence" value="ECO:0007669"/>
    <property type="project" value="InterPro"/>
</dbReference>
<gene>
    <name evidence="8" type="ORF">K3F53_13480</name>
    <name evidence="9" type="ORF">SAMN04489735_100945</name>
</gene>
<dbReference type="Proteomes" id="UP000826616">
    <property type="component" value="Chromosome"/>
</dbReference>
<evidence type="ECO:0000313" key="11">
    <source>
        <dbReference type="Proteomes" id="UP000826616"/>
    </source>
</evidence>
<dbReference type="OrthoDB" id="66811at2"/>
<keyword evidence="2" id="KW-0813">Transport</keyword>
<evidence type="ECO:0000256" key="5">
    <source>
        <dbReference type="ARBA" id="ARBA00023136"/>
    </source>
</evidence>
<feature type="transmembrane region" description="Helical" evidence="6">
    <location>
        <begin position="136"/>
        <end position="155"/>
    </location>
</feature>
<evidence type="ECO:0000256" key="1">
    <source>
        <dbReference type="ARBA" id="ARBA00004651"/>
    </source>
</evidence>
<name>A0A1G7Z575_ANETH</name>
<dbReference type="RefSeq" id="WP_057900252.1">
    <property type="nucleotide sequence ID" value="NZ_CP080764.1"/>
</dbReference>
<dbReference type="GeneID" id="97142390"/>
<comment type="subcellular location">
    <subcellularLocation>
        <location evidence="1">Cell membrane</location>
        <topology evidence="1">Multi-pass membrane protein</topology>
    </subcellularLocation>
</comment>
<feature type="transmembrane region" description="Helical" evidence="6">
    <location>
        <begin position="237"/>
        <end position="256"/>
    </location>
</feature>
<protein>
    <submittedName>
        <fullName evidence="8">MFS transporter</fullName>
    </submittedName>
    <submittedName>
        <fullName evidence="9">Predicted arabinose efflux permease, MFS family</fullName>
    </submittedName>
</protein>
<keyword evidence="11" id="KW-1185">Reference proteome</keyword>
<dbReference type="EMBL" id="CP080764">
    <property type="protein sequence ID" value="QYY44623.1"/>
    <property type="molecule type" value="Genomic_DNA"/>
</dbReference>
<dbReference type="CDD" id="cd17474">
    <property type="entry name" value="MFS_YfmO_like"/>
    <property type="match status" value="1"/>
</dbReference>
<organism evidence="9 10">
    <name type="scientific">Aneurinibacillus thermoaerophilus</name>
    <dbReference type="NCBI Taxonomy" id="143495"/>
    <lineage>
        <taxon>Bacteria</taxon>
        <taxon>Bacillati</taxon>
        <taxon>Bacillota</taxon>
        <taxon>Bacilli</taxon>
        <taxon>Bacillales</taxon>
        <taxon>Paenibacillaceae</taxon>
        <taxon>Aneurinibacillus group</taxon>
        <taxon>Aneurinibacillus</taxon>
    </lineage>
</organism>
<feature type="transmembrane region" description="Helical" evidence="6">
    <location>
        <begin position="12"/>
        <end position="34"/>
    </location>
</feature>
<dbReference type="PANTHER" id="PTHR43683">
    <property type="entry name" value="MULTIDRUG EFFLUX PROTEIN YFMO"/>
    <property type="match status" value="1"/>
</dbReference>
<proteinExistence type="predicted"/>
<evidence type="ECO:0000256" key="2">
    <source>
        <dbReference type="ARBA" id="ARBA00022448"/>
    </source>
</evidence>
<dbReference type="InterPro" id="IPR036259">
    <property type="entry name" value="MFS_trans_sf"/>
</dbReference>
<dbReference type="InterPro" id="IPR011701">
    <property type="entry name" value="MFS"/>
</dbReference>